<dbReference type="Proteomes" id="UP000267077">
    <property type="component" value="Unassembled WGS sequence"/>
</dbReference>
<keyword evidence="2" id="KW-1185">Reference proteome</keyword>
<evidence type="ECO:0000313" key="1">
    <source>
        <dbReference type="EMBL" id="RUL64527.1"/>
    </source>
</evidence>
<evidence type="ECO:0000313" key="2">
    <source>
        <dbReference type="Proteomes" id="UP000267077"/>
    </source>
</evidence>
<accession>A0A3S0WPV0</accession>
<dbReference type="Pfam" id="PF01263">
    <property type="entry name" value="Aldose_epim"/>
    <property type="match status" value="1"/>
</dbReference>
<organism evidence="1 2">
    <name type="scientific">Dyella dinghuensis</name>
    <dbReference type="NCBI Taxonomy" id="1920169"/>
    <lineage>
        <taxon>Bacteria</taxon>
        <taxon>Pseudomonadati</taxon>
        <taxon>Pseudomonadota</taxon>
        <taxon>Gammaproteobacteria</taxon>
        <taxon>Lysobacterales</taxon>
        <taxon>Rhodanobacteraceae</taxon>
        <taxon>Dyella</taxon>
    </lineage>
</organism>
<comment type="caution">
    <text evidence="1">The sequence shown here is derived from an EMBL/GenBank/DDBJ whole genome shotgun (WGS) entry which is preliminary data.</text>
</comment>
<sequence>MYSAEQPALIEQKEQLSVLEIRSAALSASIVPEAGGGLAGFDWHGRGESIALMRRHEPISNSQTHPIDPNRLACYPLVPWSNRIAEGGFLVDGRWIALTPNREGEPWPIHGSGWQRAWQVQSHTACEAQLSLRESSATAYSYAATLNYALHDDALQVDLAVTNTGSATMPFGLGLHPFFPRHGEVHLRAPAPQVWINDGQSPLPIERVAVPPYWDFRNKRMLPGEGLDHAFHAWTGEADIHWRALRLGLRISADVDAFVLYTPTDGDFFCFEPVDHPINAVHLPGGALANGMTMLLPRATLEHRFVFSVLDMMQS</sequence>
<gene>
    <name evidence="1" type="ORF">EKH79_10895</name>
</gene>
<dbReference type="AlphaFoldDB" id="A0A3S0WPV0"/>
<dbReference type="GO" id="GO:0005975">
    <property type="term" value="P:carbohydrate metabolic process"/>
    <property type="evidence" value="ECO:0007669"/>
    <property type="project" value="InterPro"/>
</dbReference>
<dbReference type="GO" id="GO:0030246">
    <property type="term" value="F:carbohydrate binding"/>
    <property type="evidence" value="ECO:0007669"/>
    <property type="project" value="InterPro"/>
</dbReference>
<reference evidence="1 2" key="1">
    <citation type="submission" date="2018-12" db="EMBL/GenBank/DDBJ databases">
        <title>Dyella dinghuensis sp. nov. DHOA06 and Dyella choica sp. nov. 4M-K27, isolated from forest soil.</title>
        <authorList>
            <person name="Qiu L.-H."/>
            <person name="Gao Z.-H."/>
        </authorList>
    </citation>
    <scope>NUCLEOTIDE SEQUENCE [LARGE SCALE GENOMIC DNA]</scope>
    <source>
        <strain evidence="1 2">DHOA06</strain>
    </source>
</reference>
<proteinExistence type="predicted"/>
<dbReference type="Gene3D" id="2.70.98.10">
    <property type="match status" value="1"/>
</dbReference>
<dbReference type="CDD" id="cd09021">
    <property type="entry name" value="Aldose_epim_Ec_YphB"/>
    <property type="match status" value="1"/>
</dbReference>
<dbReference type="GO" id="GO:0016853">
    <property type="term" value="F:isomerase activity"/>
    <property type="evidence" value="ECO:0007669"/>
    <property type="project" value="InterPro"/>
</dbReference>
<dbReference type="OrthoDB" id="9808779at2"/>
<name>A0A3S0WPV0_9GAMM</name>
<dbReference type="InterPro" id="IPR014718">
    <property type="entry name" value="GH-type_carb-bd"/>
</dbReference>
<dbReference type="InterPro" id="IPR011013">
    <property type="entry name" value="Gal_mutarotase_sf_dom"/>
</dbReference>
<protein>
    <submittedName>
        <fullName evidence="1">Aldose 1-epimerase</fullName>
    </submittedName>
</protein>
<dbReference type="InterPro" id="IPR008183">
    <property type="entry name" value="Aldose_1/G6P_1-epimerase"/>
</dbReference>
<dbReference type="EMBL" id="RYZR01000005">
    <property type="protein sequence ID" value="RUL64527.1"/>
    <property type="molecule type" value="Genomic_DNA"/>
</dbReference>
<dbReference type="SUPFAM" id="SSF74650">
    <property type="entry name" value="Galactose mutarotase-like"/>
    <property type="match status" value="1"/>
</dbReference>